<accession>A0A0C3ELV4</accession>
<organism evidence="3 4">
    <name type="scientific">Scleroderma citrinum Foug A</name>
    <dbReference type="NCBI Taxonomy" id="1036808"/>
    <lineage>
        <taxon>Eukaryota</taxon>
        <taxon>Fungi</taxon>
        <taxon>Dikarya</taxon>
        <taxon>Basidiomycota</taxon>
        <taxon>Agaricomycotina</taxon>
        <taxon>Agaricomycetes</taxon>
        <taxon>Agaricomycetidae</taxon>
        <taxon>Boletales</taxon>
        <taxon>Sclerodermatineae</taxon>
        <taxon>Sclerodermataceae</taxon>
        <taxon>Scleroderma</taxon>
    </lineage>
</organism>
<feature type="region of interest" description="Disordered" evidence="1">
    <location>
        <begin position="435"/>
        <end position="461"/>
    </location>
</feature>
<dbReference type="Proteomes" id="UP000053989">
    <property type="component" value="Unassembled WGS sequence"/>
</dbReference>
<proteinExistence type="predicted"/>
<dbReference type="InterPro" id="IPR016024">
    <property type="entry name" value="ARM-type_fold"/>
</dbReference>
<reference evidence="3 4" key="1">
    <citation type="submission" date="2014-04" db="EMBL/GenBank/DDBJ databases">
        <authorList>
            <consortium name="DOE Joint Genome Institute"/>
            <person name="Kuo A."/>
            <person name="Kohler A."/>
            <person name="Nagy L.G."/>
            <person name="Floudas D."/>
            <person name="Copeland A."/>
            <person name="Barry K.W."/>
            <person name="Cichocki N."/>
            <person name="Veneault-Fourrey C."/>
            <person name="LaButti K."/>
            <person name="Lindquist E.A."/>
            <person name="Lipzen A."/>
            <person name="Lundell T."/>
            <person name="Morin E."/>
            <person name="Murat C."/>
            <person name="Sun H."/>
            <person name="Tunlid A."/>
            <person name="Henrissat B."/>
            <person name="Grigoriev I.V."/>
            <person name="Hibbett D.S."/>
            <person name="Martin F."/>
            <person name="Nordberg H.P."/>
            <person name="Cantor M.N."/>
            <person name="Hua S.X."/>
        </authorList>
    </citation>
    <scope>NUCLEOTIDE SEQUENCE [LARGE SCALE GENOMIC DNA]</scope>
    <source>
        <strain evidence="3 4">Foug A</strain>
    </source>
</reference>
<name>A0A0C3ELV4_9AGAM</name>
<protein>
    <recommendedName>
        <fullName evidence="2">Pre-rRNA-processing protein RIX1 N-terminal domain-containing protein</fullName>
    </recommendedName>
</protein>
<dbReference type="FunCoup" id="A0A0C3ELV4">
    <property type="interactions" value="167"/>
</dbReference>
<evidence type="ECO:0000313" key="3">
    <source>
        <dbReference type="EMBL" id="KIM68891.1"/>
    </source>
</evidence>
<feature type="compositionally biased region" description="Polar residues" evidence="1">
    <location>
        <begin position="699"/>
        <end position="709"/>
    </location>
</feature>
<evidence type="ECO:0000313" key="4">
    <source>
        <dbReference type="Proteomes" id="UP000053989"/>
    </source>
</evidence>
<feature type="region of interest" description="Disordered" evidence="1">
    <location>
        <begin position="589"/>
        <end position="743"/>
    </location>
</feature>
<evidence type="ECO:0000256" key="1">
    <source>
        <dbReference type="SAM" id="MobiDB-lite"/>
    </source>
</evidence>
<dbReference type="EMBL" id="KN822008">
    <property type="protein sequence ID" value="KIM68891.1"/>
    <property type="molecule type" value="Genomic_DNA"/>
</dbReference>
<sequence>MDVLHPLQSILQFYVASDTSAVLHCQQVLEQLSPSYFAPSSHLQKWCTRVTSLIHSRDPGARWAGLCFAYRSSTLSESVLVEHAHTWIGIVLPLLSKLEPKPILKVSMRYLRLVLSTTMNRPEFQRQIAAPAVPKISAAMISIIDGLVDTDTMTLAIRTLGQLVMLYPSQLKASSSKLFTLCHRVFSGSAPQATDNHLLDATAELFSILHYLAGKAGGANAWRSCLDTVLQSSWAAWAALRTTFPRSVPHSSGKAPSNTENPTSYFGPLPSDPPTAAAHCLDRLKCNVTAICALLRAPVQRPVKVPIGLLVDLGYTLLICADEEQCDLIFQIEHFDSQIRALEVASLAQFRMRGYQLLSCLSQTTQNLIASSLSRLVMDIACRLEAIQEAPQRIVFLQTAYDLLRHCPVVGAQLAVTRLMKVMIPTLSSLYLPRSTQAQESTTPSHTQSKASRKRRRDFEDENALSIRQPPLCSTTDECHAILASLDVVHEILKNVELPLSARLPASRVLLTILLSLPSAPPQSLSSDPRFYGRLVEKVREICLENAPGTYVMSKSVGLVLRSCAAEGGHKDPCSRAKLQTCVDLLIHPRRPPPARSLPLELLTVDETRDGTTTHRAHGPTQRNERTEPYLKPEDPFKAPESMHTPSQVHESQAPLPSPHPSQRHPDGPPSPPSNSATHGDSLPGKPNTPPCPVPLSKVQHSPVPQSRIQAPRLVDSAPAILVADDDDDEELPSIDLDSDSDS</sequence>
<dbReference type="InterPro" id="IPR012583">
    <property type="entry name" value="RIX1_N"/>
</dbReference>
<keyword evidence="4" id="KW-1185">Reference proteome</keyword>
<gene>
    <name evidence="3" type="ORF">SCLCIDRAFT_20188</name>
</gene>
<feature type="compositionally biased region" description="Polar residues" evidence="1">
    <location>
        <begin position="435"/>
        <end position="450"/>
    </location>
</feature>
<dbReference type="AlphaFoldDB" id="A0A0C3ELV4"/>
<dbReference type="STRING" id="1036808.A0A0C3ELV4"/>
<feature type="compositionally biased region" description="Basic and acidic residues" evidence="1">
    <location>
        <begin position="623"/>
        <end position="638"/>
    </location>
</feature>
<evidence type="ECO:0000259" key="2">
    <source>
        <dbReference type="Pfam" id="PF08167"/>
    </source>
</evidence>
<dbReference type="InParanoid" id="A0A0C3ELV4"/>
<dbReference type="OrthoDB" id="20900at2759"/>
<feature type="compositionally biased region" description="Acidic residues" evidence="1">
    <location>
        <begin position="724"/>
        <end position="743"/>
    </location>
</feature>
<dbReference type="Pfam" id="PF08167">
    <property type="entry name" value="RIX1"/>
    <property type="match status" value="1"/>
</dbReference>
<reference evidence="4" key="2">
    <citation type="submission" date="2015-01" db="EMBL/GenBank/DDBJ databases">
        <title>Evolutionary Origins and Diversification of the Mycorrhizal Mutualists.</title>
        <authorList>
            <consortium name="DOE Joint Genome Institute"/>
            <consortium name="Mycorrhizal Genomics Consortium"/>
            <person name="Kohler A."/>
            <person name="Kuo A."/>
            <person name="Nagy L.G."/>
            <person name="Floudas D."/>
            <person name="Copeland A."/>
            <person name="Barry K.W."/>
            <person name="Cichocki N."/>
            <person name="Veneault-Fourrey C."/>
            <person name="LaButti K."/>
            <person name="Lindquist E.A."/>
            <person name="Lipzen A."/>
            <person name="Lundell T."/>
            <person name="Morin E."/>
            <person name="Murat C."/>
            <person name="Riley R."/>
            <person name="Ohm R."/>
            <person name="Sun H."/>
            <person name="Tunlid A."/>
            <person name="Henrissat B."/>
            <person name="Grigoriev I.V."/>
            <person name="Hibbett D.S."/>
            <person name="Martin F."/>
        </authorList>
    </citation>
    <scope>NUCLEOTIDE SEQUENCE [LARGE SCALE GENOMIC DNA]</scope>
    <source>
        <strain evidence="4">Foug A</strain>
    </source>
</reference>
<dbReference type="SUPFAM" id="SSF48371">
    <property type="entry name" value="ARM repeat"/>
    <property type="match status" value="1"/>
</dbReference>
<feature type="domain" description="Pre-rRNA-processing protein RIX1 N-terminal" evidence="2">
    <location>
        <begin position="18"/>
        <end position="191"/>
    </location>
</feature>
<dbReference type="HOGENOM" id="CLU_019530_0_0_1"/>